<sequence length="110" mass="12775">MKIVTSSPIPDLHHGSGAAVESLRSLMTAMGINKFSGVNVPEQEYILFVLKEHEPEGLLTRELADRCEMSIYKVRHLLLPLEKYGQVNRIKIKKHHKWYIYNKHVDEESY</sequence>
<reference evidence="4 5" key="1">
    <citation type="submission" date="2019-07" db="EMBL/GenBank/DDBJ databases">
        <authorList>
            <person name="Brisse S."/>
            <person name="Rodrigues C."/>
            <person name="Thorpe H."/>
        </authorList>
    </citation>
    <scope>NUCLEOTIDE SEQUENCE [LARGE SCALE GENOMIC DNA]</scope>
    <source>
        <strain evidence="4">SB6422</strain>
    </source>
</reference>
<keyword evidence="2" id="KW-0804">Transcription</keyword>
<dbReference type="InterPro" id="IPR036388">
    <property type="entry name" value="WH-like_DNA-bd_sf"/>
</dbReference>
<keyword evidence="1" id="KW-0805">Transcription regulation</keyword>
<dbReference type="InterPro" id="IPR036390">
    <property type="entry name" value="WH_DNA-bd_sf"/>
</dbReference>
<reference evidence="3" key="2">
    <citation type="submission" date="2023-03" db="EMBL/GenBank/DDBJ databases">
        <title>identification of new KPC variant in Klebsiella huaxiensis from the Hospital Sewage Samples in China.</title>
        <authorList>
            <person name="Wu Y."/>
        </authorList>
    </citation>
    <scope>NUCLEOTIDE SEQUENCE</scope>
    <source>
        <strain evidence="3">ZR-9</strain>
    </source>
</reference>
<dbReference type="EMBL" id="JAPQEX020000001">
    <property type="protein sequence ID" value="MDG1645005.1"/>
    <property type="molecule type" value="Genomic_DNA"/>
</dbReference>
<gene>
    <name evidence="3" type="ORF">OXR69_024520</name>
    <name evidence="4" type="ORF">SB6422_05553</name>
</gene>
<dbReference type="OrthoDB" id="6588517at2"/>
<dbReference type="SUPFAM" id="SSF46785">
    <property type="entry name" value="Winged helix' DNA-binding domain"/>
    <property type="match status" value="1"/>
</dbReference>
<evidence type="ECO:0000256" key="2">
    <source>
        <dbReference type="ARBA" id="ARBA00023163"/>
    </source>
</evidence>
<dbReference type="AlphaFoldDB" id="A0A564JJW0"/>
<dbReference type="Gene3D" id="1.10.10.10">
    <property type="entry name" value="Winged helix-like DNA-binding domain superfamily/Winged helix DNA-binding domain"/>
    <property type="match status" value="1"/>
</dbReference>
<evidence type="ECO:0000313" key="5">
    <source>
        <dbReference type="Proteomes" id="UP000317374"/>
    </source>
</evidence>
<proteinExistence type="predicted"/>
<dbReference type="Proteomes" id="UP000317374">
    <property type="component" value="Unassembled WGS sequence"/>
</dbReference>
<name>A0A564JJW0_9ENTR</name>
<evidence type="ECO:0000256" key="1">
    <source>
        <dbReference type="ARBA" id="ARBA00023015"/>
    </source>
</evidence>
<protein>
    <submittedName>
        <fullName evidence="3">FaeA/PapI family transcriptional regulator</fullName>
    </submittedName>
</protein>
<evidence type="ECO:0000313" key="3">
    <source>
        <dbReference type="EMBL" id="MDG1645005.1"/>
    </source>
</evidence>
<dbReference type="Proteomes" id="UP001075001">
    <property type="component" value="Unassembled WGS sequence"/>
</dbReference>
<dbReference type="Pfam" id="PF04703">
    <property type="entry name" value="FaeA"/>
    <property type="match status" value="1"/>
</dbReference>
<dbReference type="InterPro" id="IPR006793">
    <property type="entry name" value="FaeA"/>
</dbReference>
<dbReference type="EMBL" id="CABGGW010000016">
    <property type="protein sequence ID" value="VUS57031.1"/>
    <property type="molecule type" value="Genomic_DNA"/>
</dbReference>
<dbReference type="RefSeq" id="WP_112213822.1">
    <property type="nucleotide sequence ID" value="NZ_CABGGQ010000008.1"/>
</dbReference>
<organism evidence="4 5">
    <name type="scientific">Klebsiella huaxiensis</name>
    <dbReference type="NCBI Taxonomy" id="2153354"/>
    <lineage>
        <taxon>Bacteria</taxon>
        <taxon>Pseudomonadati</taxon>
        <taxon>Pseudomonadota</taxon>
        <taxon>Gammaproteobacteria</taxon>
        <taxon>Enterobacterales</taxon>
        <taxon>Enterobacteriaceae</taxon>
        <taxon>Klebsiella/Raoultella group</taxon>
        <taxon>Klebsiella</taxon>
    </lineage>
</organism>
<accession>A0A564JJW0</accession>
<keyword evidence="6" id="KW-1185">Reference proteome</keyword>
<dbReference type="GO" id="GO:0006355">
    <property type="term" value="P:regulation of DNA-templated transcription"/>
    <property type="evidence" value="ECO:0007669"/>
    <property type="project" value="InterPro"/>
</dbReference>
<evidence type="ECO:0000313" key="6">
    <source>
        <dbReference type="Proteomes" id="UP001075001"/>
    </source>
</evidence>
<evidence type="ECO:0000313" key="4">
    <source>
        <dbReference type="EMBL" id="VUS57031.1"/>
    </source>
</evidence>